<feature type="compositionally biased region" description="Basic and acidic residues" evidence="4">
    <location>
        <begin position="125"/>
        <end position="138"/>
    </location>
</feature>
<evidence type="ECO:0000256" key="2">
    <source>
        <dbReference type="ARBA" id="ARBA00023054"/>
    </source>
</evidence>
<evidence type="ECO:0000256" key="3">
    <source>
        <dbReference type="SAM" id="Coils"/>
    </source>
</evidence>
<sequence>MQTPKSRNSSAEPALKVCSRAVSSGTTPKISPRGNPAEVPLKLSPRVVRQLKTSSQDSDSASSSTRASRTPKDRSSKVTERKSPRSPASEVPKKHPSKAAELEFQISQLQNDLKKVKEQLSSSEAGKKQAEQEADESKKQLLELSLKLEESHKQLLEKSNIEETQPQNASGDQDIALVSQLETIKKQQLIDSASLASALEEINSLKLQLETVAESEAAQTKRAELSQTEIDGLKINLTETLALVEDMKNQVKDSKESEAQAKKVVGETLMQLETAKITVESLRLDGAKAVEAYDAMSSELEQSRARVSSLEEVVTKLKADLRNADSNGSQNAAENHYMIKLESSDHEELAKSKEELTSLKCEIEQLRSALEASETRYNEAQSQIANEMNSAHDLVEQIKSSSIDKEAELEKELLKAKAEVDELKAHLMDKETELQGICEENEDLNQKLESALSGSTNLELEKEIQKARAEVEHVKADLMDRETEVQNILEENEMLKLEIKKRESYKGKVDDEIADELEAARSAEREALMKLGYMTEEVDKTNRRVARVSEQLDAAQAANAEMEAELRRLKVQSDQWRKAAEAAAAMLSTGNNGKFMDRTGSMDSRYSPRSARIPSPYSDDGDDDLLKRKSPNMLKKIGVLWRKPQK</sequence>
<evidence type="ECO:0000313" key="6">
    <source>
        <dbReference type="Proteomes" id="UP001161247"/>
    </source>
</evidence>
<dbReference type="EMBL" id="OX459122">
    <property type="protein sequence ID" value="CAI9105184.1"/>
    <property type="molecule type" value="Genomic_DNA"/>
</dbReference>
<evidence type="ECO:0000313" key="5">
    <source>
        <dbReference type="EMBL" id="CAI9105184.1"/>
    </source>
</evidence>
<comment type="similarity">
    <text evidence="1">Belongs to the ICR family.</text>
</comment>
<gene>
    <name evidence="5" type="ORF">OLC1_LOCUS13936</name>
</gene>
<dbReference type="Proteomes" id="UP001161247">
    <property type="component" value="Chromosome 5"/>
</dbReference>
<feature type="region of interest" description="Disordered" evidence="4">
    <location>
        <begin position="590"/>
        <end position="630"/>
    </location>
</feature>
<reference evidence="5" key="1">
    <citation type="submission" date="2023-03" db="EMBL/GenBank/DDBJ databases">
        <authorList>
            <person name="Julca I."/>
        </authorList>
    </citation>
    <scope>NUCLEOTIDE SEQUENCE</scope>
</reference>
<proteinExistence type="inferred from homology"/>
<name>A0AAV1DBE4_OLDCO</name>
<accession>A0AAV1DBE4</accession>
<organism evidence="5 6">
    <name type="scientific">Oldenlandia corymbosa var. corymbosa</name>
    <dbReference type="NCBI Taxonomy" id="529605"/>
    <lineage>
        <taxon>Eukaryota</taxon>
        <taxon>Viridiplantae</taxon>
        <taxon>Streptophyta</taxon>
        <taxon>Embryophyta</taxon>
        <taxon>Tracheophyta</taxon>
        <taxon>Spermatophyta</taxon>
        <taxon>Magnoliopsida</taxon>
        <taxon>eudicotyledons</taxon>
        <taxon>Gunneridae</taxon>
        <taxon>Pentapetalae</taxon>
        <taxon>asterids</taxon>
        <taxon>lamiids</taxon>
        <taxon>Gentianales</taxon>
        <taxon>Rubiaceae</taxon>
        <taxon>Rubioideae</taxon>
        <taxon>Spermacoceae</taxon>
        <taxon>Hedyotis-Oldenlandia complex</taxon>
        <taxon>Oldenlandia</taxon>
    </lineage>
</organism>
<feature type="coiled-coil region" evidence="3">
    <location>
        <begin position="293"/>
        <end position="498"/>
    </location>
</feature>
<feature type="compositionally biased region" description="Basic and acidic residues" evidence="4">
    <location>
        <begin position="70"/>
        <end position="83"/>
    </location>
</feature>
<evidence type="ECO:0000256" key="4">
    <source>
        <dbReference type="SAM" id="MobiDB-lite"/>
    </source>
</evidence>
<dbReference type="PANTHER" id="PTHR34224:SF18">
    <property type="entry name" value="INTERACTOR OF CONSTITUTIVE ACTIVE ROPS 3"/>
    <property type="match status" value="1"/>
</dbReference>
<feature type="compositionally biased region" description="Low complexity" evidence="4">
    <location>
        <begin position="53"/>
        <end position="68"/>
    </location>
</feature>
<keyword evidence="6" id="KW-1185">Reference proteome</keyword>
<feature type="region of interest" description="Disordered" evidence="4">
    <location>
        <begin position="20"/>
        <end position="138"/>
    </location>
</feature>
<keyword evidence="2 3" id="KW-0175">Coiled coil</keyword>
<feature type="coiled-coil region" evidence="3">
    <location>
        <begin position="195"/>
        <end position="264"/>
    </location>
</feature>
<evidence type="ECO:0000256" key="1">
    <source>
        <dbReference type="ARBA" id="ARBA00009778"/>
    </source>
</evidence>
<dbReference type="AlphaFoldDB" id="A0AAV1DBE4"/>
<feature type="coiled-coil region" evidence="3">
    <location>
        <begin position="538"/>
        <end position="579"/>
    </location>
</feature>
<dbReference type="InterPro" id="IPR029688">
    <property type="entry name" value="ICR"/>
</dbReference>
<protein>
    <submittedName>
        <fullName evidence="5">OLC1v1004050C1</fullName>
    </submittedName>
</protein>
<dbReference type="PANTHER" id="PTHR34224">
    <property type="entry name" value="INTERACTOR OF CONSTITUTIVE ACTIVE ROPS 2, CHLOROPLASTIC-RELATED"/>
    <property type="match status" value="1"/>
</dbReference>